<dbReference type="InterPro" id="IPR029063">
    <property type="entry name" value="SAM-dependent_MTases_sf"/>
</dbReference>
<dbReference type="PANTHER" id="PTHR43712:SF16">
    <property type="entry name" value="O-METHYLTRANSFERASE ELCB"/>
    <property type="match status" value="1"/>
</dbReference>
<dbReference type="GO" id="GO:0008171">
    <property type="term" value="F:O-methyltransferase activity"/>
    <property type="evidence" value="ECO:0007669"/>
    <property type="project" value="InterPro"/>
</dbReference>
<evidence type="ECO:0000259" key="4">
    <source>
        <dbReference type="Pfam" id="PF00891"/>
    </source>
</evidence>
<keyword evidence="2" id="KW-0808">Transferase</keyword>
<dbReference type="Gene3D" id="1.10.10.10">
    <property type="entry name" value="Winged helix-like DNA-binding domain superfamily/Winged helix DNA-binding domain"/>
    <property type="match status" value="1"/>
</dbReference>
<keyword evidence="1" id="KW-0489">Methyltransferase</keyword>
<dbReference type="OrthoDB" id="2410195at2759"/>
<evidence type="ECO:0000313" key="5">
    <source>
        <dbReference type="EMBL" id="KAF4314313.1"/>
    </source>
</evidence>
<dbReference type="Pfam" id="PF00891">
    <property type="entry name" value="Methyltransf_2"/>
    <property type="match status" value="1"/>
</dbReference>
<reference evidence="5" key="1">
    <citation type="submission" date="2020-04" db="EMBL/GenBank/DDBJ databases">
        <title>Genome Assembly and Annotation of Botryosphaeria dothidea sdau 11-99, a Latent Pathogen of Apple Fruit Ring Rot in China.</title>
        <authorList>
            <person name="Yu C."/>
            <person name="Diao Y."/>
            <person name="Lu Q."/>
            <person name="Zhao J."/>
            <person name="Cui S."/>
            <person name="Peng C."/>
            <person name="He B."/>
            <person name="Liu H."/>
        </authorList>
    </citation>
    <scope>NUCLEOTIDE SEQUENCE [LARGE SCALE GENOMIC DNA]</scope>
    <source>
        <strain evidence="5">Sdau11-99</strain>
    </source>
</reference>
<keyword evidence="3" id="KW-0949">S-adenosyl-L-methionine</keyword>
<name>A0A8H4JB32_9PEZI</name>
<evidence type="ECO:0000256" key="2">
    <source>
        <dbReference type="ARBA" id="ARBA00022679"/>
    </source>
</evidence>
<comment type="caution">
    <text evidence="5">The sequence shown here is derived from an EMBL/GenBank/DDBJ whole genome shotgun (WGS) entry which is preliminary data.</text>
</comment>
<keyword evidence="6" id="KW-1185">Reference proteome</keyword>
<dbReference type="PROSITE" id="PS51683">
    <property type="entry name" value="SAM_OMT_II"/>
    <property type="match status" value="1"/>
</dbReference>
<dbReference type="SUPFAM" id="SSF53335">
    <property type="entry name" value="S-adenosyl-L-methionine-dependent methyltransferases"/>
    <property type="match status" value="1"/>
</dbReference>
<proteinExistence type="predicted"/>
<organism evidence="5 6">
    <name type="scientific">Botryosphaeria dothidea</name>
    <dbReference type="NCBI Taxonomy" id="55169"/>
    <lineage>
        <taxon>Eukaryota</taxon>
        <taxon>Fungi</taxon>
        <taxon>Dikarya</taxon>
        <taxon>Ascomycota</taxon>
        <taxon>Pezizomycotina</taxon>
        <taxon>Dothideomycetes</taxon>
        <taxon>Dothideomycetes incertae sedis</taxon>
        <taxon>Botryosphaeriales</taxon>
        <taxon>Botryosphaeriaceae</taxon>
        <taxon>Botryosphaeria</taxon>
    </lineage>
</organism>
<dbReference type="Proteomes" id="UP000572817">
    <property type="component" value="Unassembled WGS sequence"/>
</dbReference>
<dbReference type="AlphaFoldDB" id="A0A8H4JB32"/>
<dbReference type="SUPFAM" id="SSF46785">
    <property type="entry name" value="Winged helix' DNA-binding domain"/>
    <property type="match status" value="1"/>
</dbReference>
<dbReference type="InterPro" id="IPR016461">
    <property type="entry name" value="COMT-like"/>
</dbReference>
<evidence type="ECO:0000256" key="3">
    <source>
        <dbReference type="ARBA" id="ARBA00022691"/>
    </source>
</evidence>
<feature type="domain" description="O-methyltransferase C-terminal" evidence="4">
    <location>
        <begin position="191"/>
        <end position="413"/>
    </location>
</feature>
<sequence length="568" mass="62619">MSRLSELTAIIQAETAKIEQYFQANGLSSLSFDPHAPLDFPVPASNTEIQQARRAVINAAKELHDLMVGPSESMRWLAWSYNDNLSLQALYNFRLPHHVPLEGDISFDDLARATNVDAVNVKRIVRHAMTNRIFCEPRDGCVAHTAASRAMLDDATLNDWVGLCSSDFFPAAARTVDAMEKWPGSQEPTQCGFSVAWNIDVPMFVEIGRNPARAKRFGRAMQSLTGGEGYEVDYLVNGWPWDALGTATVVDVGGSHGFVPVALAKRFPDLRFVVQDLPKTVADGPAHIPPEFADRIEFQAHDFFTEQPVHGADVYFFRWIFHNWSDKYCEKMLKCLIPALKPGARILVNENILPNPGSENPWDEKIIRYVEMRFQIPEIKLPDLACATTMDMTMLQLLNARERAEEDYKDLFHRTDPRFKFVGVKRPEGSRTCTIEAVWLPDLDTATAQPVAEETNGAPVAVQGEKRDYEAFHSPVTAESNGIVDGTKENPAVIAADTPMDTTFPNKDLQMTGTTPSQEADKLDAATSAPIVGNEHATAIDPPDKVVESAAPAVRDAADATAGAPKGA</sequence>
<gene>
    <name evidence="5" type="ORF">GTA08_BOTSDO01358</name>
</gene>
<protein>
    <submittedName>
        <fullName evidence="5">O-methyltransferase family 2 protein</fullName>
    </submittedName>
</protein>
<dbReference type="InterPro" id="IPR036388">
    <property type="entry name" value="WH-like_DNA-bd_sf"/>
</dbReference>
<accession>A0A8H4JB32</accession>
<dbReference type="Gene3D" id="3.40.50.150">
    <property type="entry name" value="Vaccinia Virus protein VP39"/>
    <property type="match status" value="1"/>
</dbReference>
<evidence type="ECO:0000256" key="1">
    <source>
        <dbReference type="ARBA" id="ARBA00022603"/>
    </source>
</evidence>
<dbReference type="PANTHER" id="PTHR43712">
    <property type="entry name" value="PUTATIVE (AFU_ORTHOLOGUE AFUA_4G14580)-RELATED"/>
    <property type="match status" value="1"/>
</dbReference>
<dbReference type="GO" id="GO:0032259">
    <property type="term" value="P:methylation"/>
    <property type="evidence" value="ECO:0007669"/>
    <property type="project" value="UniProtKB-KW"/>
</dbReference>
<dbReference type="InterPro" id="IPR036390">
    <property type="entry name" value="WH_DNA-bd_sf"/>
</dbReference>
<dbReference type="InterPro" id="IPR001077">
    <property type="entry name" value="COMT_C"/>
</dbReference>
<evidence type="ECO:0000313" key="6">
    <source>
        <dbReference type="Proteomes" id="UP000572817"/>
    </source>
</evidence>
<dbReference type="EMBL" id="WWBZ02000001">
    <property type="protein sequence ID" value="KAF4314313.1"/>
    <property type="molecule type" value="Genomic_DNA"/>
</dbReference>